<dbReference type="PANTHER" id="PTHR24300:SF376">
    <property type="entry name" value="CYTOCHROME P450 15A1"/>
    <property type="match status" value="1"/>
</dbReference>
<evidence type="ECO:0000256" key="3">
    <source>
        <dbReference type="ARBA" id="ARBA00022617"/>
    </source>
</evidence>
<dbReference type="Proteomes" id="UP001233999">
    <property type="component" value="Unassembled WGS sequence"/>
</dbReference>
<sequence>TLKIYQYHVIVIYLAINWFTQKPKNFPPGPPMLPLIGSLPFMPRNLIHYTMAGEWRKKYGPVVGCSFGTSKMVAVCGPQEVLEVLRRDEFQGRPKGDFFKERSFNKYLGVFFSDGPFWVEQRRFTLRHLRDFGFGKKSMQDLILDESVVSCGNSVPIRTATGMFAVSTLNVLWGMLAGTRYSRDDAELKDLLEKLTKNFRSGIVGHTESMKNLRDMQNFFRKSIQNHKTTIDETYLRDFTDAYLKEMKIQQNNPDTTFT</sequence>
<dbReference type="GO" id="GO:0005737">
    <property type="term" value="C:cytoplasm"/>
    <property type="evidence" value="ECO:0007669"/>
    <property type="project" value="TreeGrafter"/>
</dbReference>
<name>A0AAD8EBR2_DIPPU</name>
<accession>A0AAD8EBR2</accession>
<keyword evidence="4" id="KW-0479">Metal-binding</keyword>
<dbReference type="GO" id="GO:0016712">
    <property type="term" value="F:oxidoreductase activity, acting on paired donors, with incorporation or reduction of molecular oxygen, reduced flavin or flavoprotein as one donor, and incorporation of one atom of oxygen"/>
    <property type="evidence" value="ECO:0007669"/>
    <property type="project" value="TreeGrafter"/>
</dbReference>
<keyword evidence="3" id="KW-0349">Heme</keyword>
<evidence type="ECO:0000313" key="8">
    <source>
        <dbReference type="EMBL" id="KAJ9584216.1"/>
    </source>
</evidence>
<dbReference type="GO" id="GO:0020037">
    <property type="term" value="F:heme binding"/>
    <property type="evidence" value="ECO:0007669"/>
    <property type="project" value="InterPro"/>
</dbReference>
<reference evidence="8" key="1">
    <citation type="journal article" date="2023" name="IScience">
        <title>Live-bearing cockroach genome reveals convergent evolutionary mechanisms linked to viviparity in insects and beyond.</title>
        <authorList>
            <person name="Fouks B."/>
            <person name="Harrison M.C."/>
            <person name="Mikhailova A.A."/>
            <person name="Marchal E."/>
            <person name="English S."/>
            <person name="Carruthers M."/>
            <person name="Jennings E.C."/>
            <person name="Chiamaka E.L."/>
            <person name="Frigard R.A."/>
            <person name="Pippel M."/>
            <person name="Attardo G.M."/>
            <person name="Benoit J.B."/>
            <person name="Bornberg-Bauer E."/>
            <person name="Tobe S.S."/>
        </authorList>
    </citation>
    <scope>NUCLEOTIDE SEQUENCE</scope>
    <source>
        <strain evidence="8">Stay&amp;Tobe</strain>
    </source>
</reference>
<keyword evidence="6" id="KW-0408">Iron</keyword>
<feature type="non-terminal residue" evidence="8">
    <location>
        <position position="259"/>
    </location>
</feature>
<dbReference type="EMBL" id="JASPKZ010007443">
    <property type="protein sequence ID" value="KAJ9584216.1"/>
    <property type="molecule type" value="Genomic_DNA"/>
</dbReference>
<proteinExistence type="inferred from homology"/>
<dbReference type="GO" id="GO:0006082">
    <property type="term" value="P:organic acid metabolic process"/>
    <property type="evidence" value="ECO:0007669"/>
    <property type="project" value="TreeGrafter"/>
</dbReference>
<keyword evidence="7" id="KW-0503">Monooxygenase</keyword>
<feature type="non-terminal residue" evidence="8">
    <location>
        <position position="1"/>
    </location>
</feature>
<comment type="caution">
    <text evidence="8">The sequence shown here is derived from an EMBL/GenBank/DDBJ whole genome shotgun (WGS) entry which is preliminary data.</text>
</comment>
<evidence type="ECO:0000256" key="7">
    <source>
        <dbReference type="ARBA" id="ARBA00023033"/>
    </source>
</evidence>
<evidence type="ECO:0000256" key="4">
    <source>
        <dbReference type="ARBA" id="ARBA00022723"/>
    </source>
</evidence>
<dbReference type="InterPro" id="IPR001128">
    <property type="entry name" value="Cyt_P450"/>
</dbReference>
<dbReference type="Gene3D" id="1.10.630.10">
    <property type="entry name" value="Cytochrome P450"/>
    <property type="match status" value="1"/>
</dbReference>
<gene>
    <name evidence="8" type="ORF">L9F63_021441</name>
</gene>
<protein>
    <recommendedName>
        <fullName evidence="10">Cytochrome P450</fullName>
    </recommendedName>
</protein>
<keyword evidence="9" id="KW-1185">Reference proteome</keyword>
<dbReference type="AlphaFoldDB" id="A0AAD8EBR2"/>
<dbReference type="InterPro" id="IPR050182">
    <property type="entry name" value="Cytochrome_P450_fam2"/>
</dbReference>
<organism evidence="8 9">
    <name type="scientific">Diploptera punctata</name>
    <name type="common">Pacific beetle cockroach</name>
    <dbReference type="NCBI Taxonomy" id="6984"/>
    <lineage>
        <taxon>Eukaryota</taxon>
        <taxon>Metazoa</taxon>
        <taxon>Ecdysozoa</taxon>
        <taxon>Arthropoda</taxon>
        <taxon>Hexapoda</taxon>
        <taxon>Insecta</taxon>
        <taxon>Pterygota</taxon>
        <taxon>Neoptera</taxon>
        <taxon>Polyneoptera</taxon>
        <taxon>Dictyoptera</taxon>
        <taxon>Blattodea</taxon>
        <taxon>Blaberoidea</taxon>
        <taxon>Blaberidae</taxon>
        <taxon>Diplopterinae</taxon>
        <taxon>Diploptera</taxon>
    </lineage>
</organism>
<comment type="cofactor">
    <cofactor evidence="1">
        <name>heme</name>
        <dbReference type="ChEBI" id="CHEBI:30413"/>
    </cofactor>
</comment>
<dbReference type="SUPFAM" id="SSF48264">
    <property type="entry name" value="Cytochrome P450"/>
    <property type="match status" value="1"/>
</dbReference>
<evidence type="ECO:0000256" key="5">
    <source>
        <dbReference type="ARBA" id="ARBA00023002"/>
    </source>
</evidence>
<evidence type="ECO:0000313" key="9">
    <source>
        <dbReference type="Proteomes" id="UP001233999"/>
    </source>
</evidence>
<evidence type="ECO:0000256" key="6">
    <source>
        <dbReference type="ARBA" id="ARBA00023004"/>
    </source>
</evidence>
<dbReference type="Pfam" id="PF00067">
    <property type="entry name" value="p450"/>
    <property type="match status" value="1"/>
</dbReference>
<dbReference type="GO" id="GO:0005506">
    <property type="term" value="F:iron ion binding"/>
    <property type="evidence" value="ECO:0007669"/>
    <property type="project" value="InterPro"/>
</dbReference>
<evidence type="ECO:0008006" key="10">
    <source>
        <dbReference type="Google" id="ProtNLM"/>
    </source>
</evidence>
<keyword evidence="5" id="KW-0560">Oxidoreductase</keyword>
<comment type="similarity">
    <text evidence="2">Belongs to the cytochrome P450 family.</text>
</comment>
<dbReference type="InterPro" id="IPR036396">
    <property type="entry name" value="Cyt_P450_sf"/>
</dbReference>
<dbReference type="GO" id="GO:0006805">
    <property type="term" value="P:xenobiotic metabolic process"/>
    <property type="evidence" value="ECO:0007669"/>
    <property type="project" value="TreeGrafter"/>
</dbReference>
<evidence type="ECO:0000256" key="1">
    <source>
        <dbReference type="ARBA" id="ARBA00001971"/>
    </source>
</evidence>
<dbReference type="PANTHER" id="PTHR24300">
    <property type="entry name" value="CYTOCHROME P450 508A4-RELATED"/>
    <property type="match status" value="1"/>
</dbReference>
<reference evidence="8" key="2">
    <citation type="submission" date="2023-05" db="EMBL/GenBank/DDBJ databases">
        <authorList>
            <person name="Fouks B."/>
        </authorList>
    </citation>
    <scope>NUCLEOTIDE SEQUENCE</scope>
    <source>
        <strain evidence="8">Stay&amp;Tobe</strain>
        <tissue evidence="8">Testes</tissue>
    </source>
</reference>
<evidence type="ECO:0000256" key="2">
    <source>
        <dbReference type="ARBA" id="ARBA00010617"/>
    </source>
</evidence>
<dbReference type="GO" id="GO:0008395">
    <property type="term" value="F:steroid hydroxylase activity"/>
    <property type="evidence" value="ECO:0007669"/>
    <property type="project" value="TreeGrafter"/>
</dbReference>